<feature type="chain" id="PRO_5046281540" description="Htaa domain-containing protein" evidence="1">
    <location>
        <begin position="18"/>
        <end position="356"/>
    </location>
</feature>
<keyword evidence="1" id="KW-0732">Signal</keyword>
<accession>A0ABW1QX50</accession>
<dbReference type="RefSeq" id="WP_128219423.1">
    <property type="nucleotide sequence ID" value="NZ_CP034929.1"/>
</dbReference>
<reference evidence="3" key="1">
    <citation type="journal article" date="2019" name="Int. J. Syst. Evol. Microbiol.">
        <title>The Global Catalogue of Microorganisms (GCM) 10K type strain sequencing project: providing services to taxonomists for standard genome sequencing and annotation.</title>
        <authorList>
            <consortium name="The Broad Institute Genomics Platform"/>
            <consortium name="The Broad Institute Genome Sequencing Center for Infectious Disease"/>
            <person name="Wu L."/>
            <person name="Ma J."/>
        </authorList>
    </citation>
    <scope>NUCLEOTIDE SEQUENCE [LARGE SCALE GENOMIC DNA]</scope>
    <source>
        <strain evidence="3">DFY28</strain>
    </source>
</reference>
<dbReference type="EMBL" id="JBHSQI010000002">
    <property type="protein sequence ID" value="MFC6152958.1"/>
    <property type="molecule type" value="Genomic_DNA"/>
</dbReference>
<evidence type="ECO:0000313" key="2">
    <source>
        <dbReference type="EMBL" id="MFC6152958.1"/>
    </source>
</evidence>
<name>A0ABW1QX50_9ACTN</name>
<evidence type="ECO:0000313" key="3">
    <source>
        <dbReference type="Proteomes" id="UP001596098"/>
    </source>
</evidence>
<protein>
    <recommendedName>
        <fullName evidence="4">Htaa domain-containing protein</fullName>
    </recommendedName>
</protein>
<keyword evidence="3" id="KW-1185">Reference proteome</keyword>
<sequence>MRLPGILIATFASAALAATLAPAPMSTAATVAATEGAPEVASLSAKAPTAKWYTYYNSKYEGGRNVWVGRTCKTANFKWHAEARYPRKGWKVKGATAMVAITDELGMPYATAKGKTKGGYLITPVKVCMDNDGGYTGKITKGTITLKKTVKVKKRGKTVKVVKTKKVKVKPVTLGKINVHQDFTDPWEQPLSVTEKKVRAVVDGVAATFKFNPVKFDANGCGVLSGTGIAPELKANVKWDKPYISIMAYPNTDTVKARASLLPIRLTGRPSLKGGPVTLTAKNDTCVKDFEMGDWLIAPRSFRPTKDVIFNTFNPPVEGKSTLMVHLGSAALNDINPYWEPITVHFTRNATVTAAS</sequence>
<organism evidence="2 3">
    <name type="scientific">Nocardioides yefusunii</name>
    <dbReference type="NCBI Taxonomy" id="2500546"/>
    <lineage>
        <taxon>Bacteria</taxon>
        <taxon>Bacillati</taxon>
        <taxon>Actinomycetota</taxon>
        <taxon>Actinomycetes</taxon>
        <taxon>Propionibacteriales</taxon>
        <taxon>Nocardioidaceae</taxon>
        <taxon>Nocardioides</taxon>
    </lineage>
</organism>
<evidence type="ECO:0000256" key="1">
    <source>
        <dbReference type="SAM" id="SignalP"/>
    </source>
</evidence>
<dbReference type="Proteomes" id="UP001596098">
    <property type="component" value="Unassembled WGS sequence"/>
</dbReference>
<feature type="signal peptide" evidence="1">
    <location>
        <begin position="1"/>
        <end position="17"/>
    </location>
</feature>
<comment type="caution">
    <text evidence="2">The sequence shown here is derived from an EMBL/GenBank/DDBJ whole genome shotgun (WGS) entry which is preliminary data.</text>
</comment>
<evidence type="ECO:0008006" key="4">
    <source>
        <dbReference type="Google" id="ProtNLM"/>
    </source>
</evidence>
<proteinExistence type="predicted"/>
<gene>
    <name evidence="2" type="ORF">ACFPWU_04675</name>
</gene>